<name>A0AAV2CBN7_9ROSI</name>
<sequence>MGDDSAQPQAIVEEIIPAIPSPKFAGDELVADPVKGDGSEESASGEEDQGFVIRKRSPLEASKKLCSPSKGRVTRVVAAFEAGLTIADEVVEPAWSGDIKDGKEEGGNGINVMSAGLLDEYGSNLLNPPSGLHKRPIEVIEGEVGTPPTPKKQFVEVADVLEKVEEASLEWPQPDK</sequence>
<gene>
    <name evidence="2" type="ORF">LTRI10_LOCUS1198</name>
</gene>
<accession>A0AAV2CBN7</accession>
<feature type="compositionally biased region" description="Acidic residues" evidence="1">
    <location>
        <begin position="39"/>
        <end position="49"/>
    </location>
</feature>
<protein>
    <submittedName>
        <fullName evidence="2">Uncharacterized protein</fullName>
    </submittedName>
</protein>
<reference evidence="2 3" key="1">
    <citation type="submission" date="2024-04" db="EMBL/GenBank/DDBJ databases">
        <authorList>
            <person name="Fracassetti M."/>
        </authorList>
    </citation>
    <scope>NUCLEOTIDE SEQUENCE [LARGE SCALE GENOMIC DNA]</scope>
</reference>
<organism evidence="2 3">
    <name type="scientific">Linum trigynum</name>
    <dbReference type="NCBI Taxonomy" id="586398"/>
    <lineage>
        <taxon>Eukaryota</taxon>
        <taxon>Viridiplantae</taxon>
        <taxon>Streptophyta</taxon>
        <taxon>Embryophyta</taxon>
        <taxon>Tracheophyta</taxon>
        <taxon>Spermatophyta</taxon>
        <taxon>Magnoliopsida</taxon>
        <taxon>eudicotyledons</taxon>
        <taxon>Gunneridae</taxon>
        <taxon>Pentapetalae</taxon>
        <taxon>rosids</taxon>
        <taxon>fabids</taxon>
        <taxon>Malpighiales</taxon>
        <taxon>Linaceae</taxon>
        <taxon>Linum</taxon>
    </lineage>
</organism>
<evidence type="ECO:0000313" key="3">
    <source>
        <dbReference type="Proteomes" id="UP001497516"/>
    </source>
</evidence>
<evidence type="ECO:0000256" key="1">
    <source>
        <dbReference type="SAM" id="MobiDB-lite"/>
    </source>
</evidence>
<evidence type="ECO:0000313" key="2">
    <source>
        <dbReference type="EMBL" id="CAL1353288.1"/>
    </source>
</evidence>
<keyword evidence="3" id="KW-1185">Reference proteome</keyword>
<dbReference type="AlphaFoldDB" id="A0AAV2CBN7"/>
<feature type="region of interest" description="Disordered" evidence="1">
    <location>
        <begin position="23"/>
        <end position="51"/>
    </location>
</feature>
<dbReference type="EMBL" id="OZ034813">
    <property type="protein sequence ID" value="CAL1353288.1"/>
    <property type="molecule type" value="Genomic_DNA"/>
</dbReference>
<proteinExistence type="predicted"/>
<dbReference type="Proteomes" id="UP001497516">
    <property type="component" value="Chromosome 1"/>
</dbReference>